<feature type="region of interest" description="Disordered" evidence="4">
    <location>
        <begin position="2076"/>
        <end position="2106"/>
    </location>
</feature>
<dbReference type="Pfam" id="PF07727">
    <property type="entry name" value="RVT_2"/>
    <property type="match status" value="1"/>
</dbReference>
<dbReference type="Gene3D" id="3.60.10.10">
    <property type="entry name" value="Endonuclease/exonuclease/phosphatase"/>
    <property type="match status" value="1"/>
</dbReference>
<feature type="domain" description="Reverse transcriptase" evidence="6">
    <location>
        <begin position="838"/>
        <end position="1115"/>
    </location>
</feature>
<keyword evidence="5" id="KW-1133">Transmembrane helix</keyword>
<dbReference type="SUPFAM" id="SSF47661">
    <property type="entry name" value="t-snare proteins"/>
    <property type="match status" value="1"/>
</dbReference>
<organism evidence="7 8">
    <name type="scientific">Tanacetum coccineum</name>
    <dbReference type="NCBI Taxonomy" id="301880"/>
    <lineage>
        <taxon>Eukaryota</taxon>
        <taxon>Viridiplantae</taxon>
        <taxon>Streptophyta</taxon>
        <taxon>Embryophyta</taxon>
        <taxon>Tracheophyta</taxon>
        <taxon>Spermatophyta</taxon>
        <taxon>Magnoliopsida</taxon>
        <taxon>eudicotyledons</taxon>
        <taxon>Gunneridae</taxon>
        <taxon>Pentapetalae</taxon>
        <taxon>asterids</taxon>
        <taxon>campanulids</taxon>
        <taxon>Asterales</taxon>
        <taxon>Asteraceae</taxon>
        <taxon>Asteroideae</taxon>
        <taxon>Anthemideae</taxon>
        <taxon>Anthemidinae</taxon>
        <taxon>Tanacetum</taxon>
    </lineage>
</organism>
<dbReference type="InterPro" id="IPR038407">
    <property type="entry name" value="v-SNARE_N_sf"/>
</dbReference>
<feature type="transmembrane region" description="Helical" evidence="5">
    <location>
        <begin position="1823"/>
        <end position="1851"/>
    </location>
</feature>
<dbReference type="InterPro" id="IPR007705">
    <property type="entry name" value="Vesicle_trsprt_v-SNARE_N"/>
</dbReference>
<dbReference type="Gene3D" id="1.20.58.400">
    <property type="entry name" value="t-snare proteins"/>
    <property type="match status" value="1"/>
</dbReference>
<keyword evidence="5" id="KW-0812">Transmembrane</keyword>
<evidence type="ECO:0000256" key="2">
    <source>
        <dbReference type="ARBA" id="ARBA00022927"/>
    </source>
</evidence>
<comment type="caution">
    <text evidence="7">The sequence shown here is derived from an EMBL/GenBank/DDBJ whole genome shotgun (WGS) entry which is preliminary data.</text>
</comment>
<evidence type="ECO:0000313" key="7">
    <source>
        <dbReference type="EMBL" id="GJT88117.1"/>
    </source>
</evidence>
<dbReference type="SMART" id="SM00397">
    <property type="entry name" value="t_SNARE"/>
    <property type="match status" value="1"/>
</dbReference>
<keyword evidence="8" id="KW-1185">Reference proteome</keyword>
<evidence type="ECO:0000259" key="6">
    <source>
        <dbReference type="PROSITE" id="PS50878"/>
    </source>
</evidence>
<dbReference type="Pfam" id="PF25597">
    <property type="entry name" value="SH3_retrovirus"/>
    <property type="match status" value="1"/>
</dbReference>
<dbReference type="PANTHER" id="PTHR33116:SF78">
    <property type="entry name" value="OS12G0587133 PROTEIN"/>
    <property type="match status" value="1"/>
</dbReference>
<keyword evidence="5" id="KW-0472">Membrane</keyword>
<feature type="transmembrane region" description="Helical" evidence="5">
    <location>
        <begin position="1709"/>
        <end position="1732"/>
    </location>
</feature>
<dbReference type="EMBL" id="BQNB010019700">
    <property type="protein sequence ID" value="GJT88117.1"/>
    <property type="molecule type" value="Genomic_DNA"/>
</dbReference>
<feature type="compositionally biased region" description="Basic and acidic residues" evidence="4">
    <location>
        <begin position="268"/>
        <end position="277"/>
    </location>
</feature>
<evidence type="ECO:0000313" key="8">
    <source>
        <dbReference type="Proteomes" id="UP001151760"/>
    </source>
</evidence>
<dbReference type="PANTHER" id="PTHR33116">
    <property type="entry name" value="REVERSE TRANSCRIPTASE ZINC-BINDING DOMAIN-CONTAINING PROTEIN-RELATED-RELATED"/>
    <property type="match status" value="1"/>
</dbReference>
<keyword evidence="7" id="KW-0548">Nucleotidyltransferase</keyword>
<protein>
    <submittedName>
        <fullName evidence="7">RNA-directed DNA polymerase, eukaryota</fullName>
    </submittedName>
</protein>
<feature type="region of interest" description="Disordered" evidence="4">
    <location>
        <begin position="77"/>
        <end position="106"/>
    </location>
</feature>
<dbReference type="GO" id="GO:0003964">
    <property type="term" value="F:RNA-directed DNA polymerase activity"/>
    <property type="evidence" value="ECO:0007669"/>
    <property type="project" value="UniProtKB-KW"/>
</dbReference>
<evidence type="ECO:0000256" key="1">
    <source>
        <dbReference type="ARBA" id="ARBA00006108"/>
    </source>
</evidence>
<dbReference type="Pfam" id="PF03372">
    <property type="entry name" value="Exo_endo_phos"/>
    <property type="match status" value="1"/>
</dbReference>
<evidence type="ECO:0000256" key="4">
    <source>
        <dbReference type="SAM" id="MobiDB-lite"/>
    </source>
</evidence>
<dbReference type="Pfam" id="PF05008">
    <property type="entry name" value="V-SNARE"/>
    <property type="match status" value="1"/>
</dbReference>
<feature type="region of interest" description="Disordered" evidence="4">
    <location>
        <begin position="2531"/>
        <end position="2554"/>
    </location>
</feature>
<dbReference type="Pfam" id="PF13966">
    <property type="entry name" value="zf-RVT"/>
    <property type="match status" value="1"/>
</dbReference>
<dbReference type="Gene3D" id="1.20.5.110">
    <property type="match status" value="1"/>
</dbReference>
<dbReference type="InterPro" id="IPR010989">
    <property type="entry name" value="SNARE"/>
</dbReference>
<evidence type="ECO:0000256" key="5">
    <source>
        <dbReference type="SAM" id="Phobius"/>
    </source>
</evidence>
<dbReference type="Pfam" id="PF00078">
    <property type="entry name" value="RVT_1"/>
    <property type="match status" value="1"/>
</dbReference>
<keyword evidence="7" id="KW-0808">Transferase</keyword>
<feature type="compositionally biased region" description="Low complexity" evidence="4">
    <location>
        <begin position="2076"/>
        <end position="2103"/>
    </location>
</feature>
<feature type="coiled-coil region" evidence="3">
    <location>
        <begin position="1580"/>
        <end position="1654"/>
    </location>
</feature>
<dbReference type="CDD" id="cd15862">
    <property type="entry name" value="SNARE_Vti1"/>
    <property type="match status" value="1"/>
</dbReference>
<dbReference type="InterPro" id="IPR036691">
    <property type="entry name" value="Endo/exonu/phosph_ase_sf"/>
</dbReference>
<dbReference type="SUPFAM" id="SSF56672">
    <property type="entry name" value="DNA/RNA polymerases"/>
    <property type="match status" value="2"/>
</dbReference>
<keyword evidence="2" id="KW-0813">Transport</keyword>
<dbReference type="Proteomes" id="UP001151760">
    <property type="component" value="Unassembled WGS sequence"/>
</dbReference>
<dbReference type="InterPro" id="IPR013103">
    <property type="entry name" value="RVT_2"/>
</dbReference>
<gene>
    <name evidence="7" type="ORF">Tco_1069834</name>
</gene>
<dbReference type="Pfam" id="PF14244">
    <property type="entry name" value="Retrotran_gag_3"/>
    <property type="match status" value="1"/>
</dbReference>
<keyword evidence="3" id="KW-0175">Coiled coil</keyword>
<comment type="similarity">
    <text evidence="1">Belongs to the VTI1 family.</text>
</comment>
<dbReference type="InterPro" id="IPR043502">
    <property type="entry name" value="DNA/RNA_pol_sf"/>
</dbReference>
<dbReference type="SUPFAM" id="SSF58038">
    <property type="entry name" value="SNARE fusion complex"/>
    <property type="match status" value="1"/>
</dbReference>
<dbReference type="Pfam" id="PF12352">
    <property type="entry name" value="V-SNARE_C"/>
    <property type="match status" value="1"/>
</dbReference>
<dbReference type="InterPro" id="IPR000477">
    <property type="entry name" value="RT_dom"/>
</dbReference>
<name>A0ABQ5HLI4_9ASTR</name>
<dbReference type="InterPro" id="IPR000727">
    <property type="entry name" value="T_SNARE_dom"/>
</dbReference>
<sequence length="2986" mass="337216">MGSKRTKEDDVLKISTSVFVTNFSEQASAKDLWNACKQYGHVVDAFIPNKDQRMVVRVRIYGVLLKFLMWSVWPKGSTSSHQPAMKGKIRDSSIGNTKDNGHRDDVSSYANVVKNQSQGNGENDSKPVLVLDDSCVNTQDYSCCFKWEGGIEGIPLKVWNENTFIRIASKWGTLLNVEELEEKKNYHWAQKKEDILVGSRFGMYQYDEEVTLEDAECEEVFKKDFGESDEEENLKSKDGVVSSEQNGKQSEDPFNIYSLLNKDKMKNNKEASTKESLEYPPGFTPRENDVENVEMDNQKDNCDGEFGNVNNISDEVNFSSGFNTYKKAGGESMDSDHCRESEGSRKGGSILMLMDELVKVGQTMGYNMDGCMKNIEEIIESQGVDGVNFLTLQETKMESIDLFEIKRCWGNFAFDYVHSASVGKSGGILCVWDPNAFKKLNSTASDYFVMIQGNWVSNGKLLLIISVYAPQELSEKKSLWDYLCHVIDNWKGSVIIMGDFNEVRNKNERFGTIFNVHGANAFNSFISMANLEEVPLGGCSFTWCHRSASKMSKLDRFLMSESLLSECPNLSAITLDRFLSDHRPILLRESTHDYGPIPFRFFHYWLEMEGFENFVNEVWREAPVDNSNAMINMMNKLKYLKKKIRVWNGMRQSPKTRKHVLKQELADLEMIIDKGDASSDTLHKRAEVVKSIQEVDKLCAMEASQKAKIKWAIEGDENSKYYHGILNKKRNQLSIRGVLVEGDWVENPNMVKNEFLNHFKNRFDRPKSVRPMLNMEFPHHLNSMQQLDLEAEVSNEEIKKAVWDCGVDKSPGPDGFTFGFYKRFWSLIEKDVLAAVKYFFHYSRIPKGCNSSFIALIPKTPEAKMVKDFRPISLIGSLYKIIAKILANRLVVVLGDIVNEVQSAFVADRQILDGPFILNEVLQWCKLKKKHSFILKIDFEKAYDSVRWDYLDDVLRKFGFGEKWCGWIQECLRSSWGSVLVNGSPTEEFQFFKGLKQGDPLSPFIFILVMESLHISFKRVVDAGMFNGIVLNSVMHLSHMFYADDAVFMGQWSTKNIDTIIYVLKCFHRASGLSINLSKSKLLGVVVSEDRVVQAANRIGCGVLKAPFAYLGSKVGGNMSRIKSWDEIVDKMVDRLSKWKMKTLSIGGRLTLLKAVLGSMPIYHMSIFKVPMKVLQRMESIRSRFFSGVDLNSKKSIWVKWSKVLCSKEKGGLGVSSLYALNRALMCKWVWRFTTQKNLLWTRVIKAIHGEDGKNGSGFKVGYKSIWRSILQEVETLKIKGIHLNNFMQKKLGNGADTYFWEDLWHGDMVLKQRYPRLYALEVKKTVDVASKLSQENLTWSFRRAPRSGVEQDQLTDLTTYVEGVVLGVTPDRWYWTLDGSGEFSVASARKVIDDNRFPEVSTQTRWIKAVPIKVNIHAWKVRMDCLPTRLNISRRGIDIPSILCPVCGSVTESSSHLFFDCLVAKDNFRKICRWWEVDFMEVHTFDEWVSWIVNLRIPIKHKRLLEGSRVKMSEVFEGYERQYCELSTNLSRKCGAAASVIDGDQKHKEILEIQSGLDEADVLIRKMDLEARSLQPGVKAMLLAKLREYKSDLTKLKREVKKLASAKSTAHDELMESGMANAHMASAGQRERLEMSTERLNQSSERIKESRRAVFETEELGVSILQDLHQQRETLLNSHAKLHGVDDAIDKSKKVLTSMSRRMSKNKWILGSVIGALVLAILFILWCKALYARRSCNQTPMAPPFCISSGTVVGPFASPPAGAIGYFFFAMQWGQHPPMSGDKGGGQGAGVSLLLDKVNQEVEGLLSSATDKLLNWKPGNFVLPYLFVCLLIGFLLVFVSYFLFVCVYLLSAIMAIGDPSGSNVDFINGLDGGNPLHMNPDDSTSTSLILFKLTGPENYRIWASVMKLALHARNKYAFVDGSCVKYGYSTIYSVDAATVWKDLKSTYDKVDGSIIFNVLHKTSCLKQRGSSLADYYHRLNSLWREFDALTKLPTCVCDANKELDTHNKLMKLIQFLMGLDECYLSVRSSLLTRDPLPEVKDAYVIVSREESHRGIPESSSATEAKLNATSFAAKSSNNFKRSNNNGNNNTSYTRSNNTRSVNKGPNPNFSCKNCGMIGHTIERCYELIGYPPGFKKVANPIKQTGLKHNYNANVDMKSNDKQQSAVSQNSSSSFTPDQIKKLLSLINENSPGSIRQTITLGWIIDSGVNQHLTVSTVGMLNVVDISNLKITIGHPNGTLTTVSHVGNLQLTKNVMLYDVLIIPNYCVSLLSVNKMIKDSKLFVDFDEDKCYIQDLKKEIILGIGSESGGLYLLGHPADQVLAVLKNDLNLSKVIDVSACEVCLRAKQTREPFPVTPPNFGSSGMGPYRVTSREGFKYFLTIVDHFSRAGGVPLRFWSDCVLTVVYLINMLPTSVLNGKSPYDDKFTSRSVKCVLLGYSTVKKAYKLFSHDNRNVNFLRDVKFFETVFPFKMRNTSVNEKADVDYASEADHLTFFDNQLSQSPCDEGRATSVVKGSPSFFITDTEASHLSENGTATQVKDTSLSEGNLSETKTGFSSVPTHNLTFESIDRVQSEPRRSGRVSKLPAKLNDYVIDIEPTNYYEAATDPKWVEAMNDEIDALYRNHTWTIVDLLKGRKAIGNKWIYKIKYKASGEIERYKARVVAKGFNQKEGFDYDETFSLVVKMVIVRCLIAVVVSNSWPLYQLDVNNAFLYEDLIEDVYMTLPLGFGDNSDNKVCKLNKSLYGLKQAPRQWNAKLTAALIEHGFVQSKFDYSLFIKESDSVFVALLVYVDDIVITGNCKTKLIHEYGLLAAKPSTTPLQENTVLNPKESENDKSLKNYMHSPLQSHFKAALRVLRYLKGAPGTGVQFYKSSNLSLKAFSDADCKKQPTVSRSSAEAEYRCLAATTCEVIWICNVMSYLKITLLLPVEIFCDSSSAIQIASNPVFHEKTKQFEIDVHIVREKVSAGVVKTGQNVSRLESKSFELQL</sequence>
<dbReference type="SUPFAM" id="SSF56219">
    <property type="entry name" value="DNase I-like"/>
    <property type="match status" value="1"/>
</dbReference>
<keyword evidence="7" id="KW-0695">RNA-directed DNA polymerase</keyword>
<feature type="region of interest" description="Disordered" evidence="4">
    <location>
        <begin position="268"/>
        <end position="288"/>
    </location>
</feature>
<reference evidence="7" key="1">
    <citation type="journal article" date="2022" name="Int. J. Mol. Sci.">
        <title>Draft Genome of Tanacetum Coccineum: Genomic Comparison of Closely Related Tanacetum-Family Plants.</title>
        <authorList>
            <person name="Yamashiro T."/>
            <person name="Shiraishi A."/>
            <person name="Nakayama K."/>
            <person name="Satake H."/>
        </authorList>
    </citation>
    <scope>NUCLEOTIDE SEQUENCE</scope>
</reference>
<dbReference type="PROSITE" id="PS50878">
    <property type="entry name" value="RT_POL"/>
    <property type="match status" value="1"/>
</dbReference>
<keyword evidence="2" id="KW-0653">Protein transport</keyword>
<dbReference type="InterPro" id="IPR029472">
    <property type="entry name" value="Copia-like_N"/>
</dbReference>
<dbReference type="InterPro" id="IPR026960">
    <property type="entry name" value="RVT-Znf"/>
</dbReference>
<dbReference type="CDD" id="cd01650">
    <property type="entry name" value="RT_nLTR_like"/>
    <property type="match status" value="1"/>
</dbReference>
<feature type="region of interest" description="Disordered" evidence="4">
    <location>
        <begin position="227"/>
        <end position="255"/>
    </location>
</feature>
<proteinExistence type="inferred from homology"/>
<dbReference type="InterPro" id="IPR057670">
    <property type="entry name" value="SH3_retrovirus"/>
</dbReference>
<reference evidence="7" key="2">
    <citation type="submission" date="2022-01" db="EMBL/GenBank/DDBJ databases">
        <authorList>
            <person name="Yamashiro T."/>
            <person name="Shiraishi A."/>
            <person name="Satake H."/>
            <person name="Nakayama K."/>
        </authorList>
    </citation>
    <scope>NUCLEOTIDE SEQUENCE</scope>
</reference>
<evidence type="ECO:0000256" key="3">
    <source>
        <dbReference type="SAM" id="Coils"/>
    </source>
</evidence>
<dbReference type="InterPro" id="IPR005135">
    <property type="entry name" value="Endo/exonuclease/phosphatase"/>
</dbReference>
<accession>A0ABQ5HLI4</accession>
<dbReference type="CDD" id="cd09272">
    <property type="entry name" value="RNase_HI_RT_Ty1"/>
    <property type="match status" value="1"/>
</dbReference>